<dbReference type="OrthoDB" id="1103324at2759"/>
<reference evidence="1" key="1">
    <citation type="submission" date="2021-06" db="EMBL/GenBank/DDBJ databases">
        <authorList>
            <person name="Kallberg Y."/>
            <person name="Tangrot J."/>
            <person name="Rosling A."/>
        </authorList>
    </citation>
    <scope>NUCLEOTIDE SEQUENCE</scope>
    <source>
        <strain evidence="1">FL130A</strain>
    </source>
</reference>
<keyword evidence="2" id="KW-1185">Reference proteome</keyword>
<evidence type="ECO:0000313" key="1">
    <source>
        <dbReference type="EMBL" id="CAG8672107.1"/>
    </source>
</evidence>
<dbReference type="GO" id="GO:0004497">
    <property type="term" value="F:monooxygenase activity"/>
    <property type="evidence" value="ECO:0007669"/>
    <property type="project" value="InterPro"/>
</dbReference>
<dbReference type="Proteomes" id="UP000789508">
    <property type="component" value="Unassembled WGS sequence"/>
</dbReference>
<evidence type="ECO:0000313" key="2">
    <source>
        <dbReference type="Proteomes" id="UP000789508"/>
    </source>
</evidence>
<sequence>MEKIYFSELEECWKLLGYENALLLSAWAKNFLTDLMYDLNFGRRCYFTVNSVMEEALIFFFTSPELVWRYLFVPRTQRYLVNLWHRSYERFIRQRLDQRAQSGYDSKLKPDALNLLLDLKEESANGGDNYRMAEEDIRTPYKKL</sequence>
<accession>A0A9N9EEZ5</accession>
<dbReference type="GO" id="GO:0016705">
    <property type="term" value="F:oxidoreductase activity, acting on paired donors, with incorporation or reduction of molecular oxygen"/>
    <property type="evidence" value="ECO:0007669"/>
    <property type="project" value="InterPro"/>
</dbReference>
<organism evidence="1 2">
    <name type="scientific">Ambispora leptoticha</name>
    <dbReference type="NCBI Taxonomy" id="144679"/>
    <lineage>
        <taxon>Eukaryota</taxon>
        <taxon>Fungi</taxon>
        <taxon>Fungi incertae sedis</taxon>
        <taxon>Mucoromycota</taxon>
        <taxon>Glomeromycotina</taxon>
        <taxon>Glomeromycetes</taxon>
        <taxon>Archaeosporales</taxon>
        <taxon>Ambisporaceae</taxon>
        <taxon>Ambispora</taxon>
    </lineage>
</organism>
<proteinExistence type="predicted"/>
<dbReference type="InterPro" id="IPR036396">
    <property type="entry name" value="Cyt_P450_sf"/>
</dbReference>
<dbReference type="GO" id="GO:0020037">
    <property type="term" value="F:heme binding"/>
    <property type="evidence" value="ECO:0007669"/>
    <property type="project" value="InterPro"/>
</dbReference>
<name>A0A9N9EEZ5_9GLOM</name>
<dbReference type="GO" id="GO:0005506">
    <property type="term" value="F:iron ion binding"/>
    <property type="evidence" value="ECO:0007669"/>
    <property type="project" value="InterPro"/>
</dbReference>
<dbReference type="EMBL" id="CAJVPS010012612">
    <property type="protein sequence ID" value="CAG8672107.1"/>
    <property type="molecule type" value="Genomic_DNA"/>
</dbReference>
<gene>
    <name evidence="1" type="ORF">ALEPTO_LOCUS10625</name>
</gene>
<protein>
    <submittedName>
        <fullName evidence="1">8547_t:CDS:1</fullName>
    </submittedName>
</protein>
<dbReference type="SUPFAM" id="SSF48264">
    <property type="entry name" value="Cytochrome P450"/>
    <property type="match status" value="1"/>
</dbReference>
<dbReference type="AlphaFoldDB" id="A0A9N9EEZ5"/>
<comment type="caution">
    <text evidence="1">The sequence shown here is derived from an EMBL/GenBank/DDBJ whole genome shotgun (WGS) entry which is preliminary data.</text>
</comment>